<proteinExistence type="predicted"/>
<feature type="domain" description="PDEase" evidence="3">
    <location>
        <begin position="110"/>
        <end position="272"/>
    </location>
</feature>
<dbReference type="InterPro" id="IPR036971">
    <property type="entry name" value="PDEase_catalytic_dom_sf"/>
</dbReference>
<name>A0ABQ6MT26_9STRA</name>
<sequence>MPLPCPHVLLFSSTVALSYFLHRSHSTSTAKKLLTSSQTTGRRWCSVSSPPHELDPYHLHPNALLSLVLQIFASHDLLKFVDLGCFYTSLKSLTSPSRSNPTPTYQTVPYHNIRHACHVLLSTHKLFTSLRPDLEIGTSEISKLALFLSALYHDLEHDGRSNALHKAAGNKTVSPLEARSVNGALSLFPAFLRVPPEHEAEFLDLFSSLILCTDIGNADGAATLRGKQESDTYLHNVIRLADIGCVFQSYEIYTRWSSALFEEQLQCGEATSRSAFAEANPKFLSSYVQAELSSTLSLFEPSVAAEMQAGLDRVIETLEGKTVEERVADQKKYRRDLCWKLT</sequence>
<dbReference type="CDD" id="cd00077">
    <property type="entry name" value="HDc"/>
    <property type="match status" value="1"/>
</dbReference>
<dbReference type="InterPro" id="IPR002073">
    <property type="entry name" value="PDEase_catalytic_dom"/>
</dbReference>
<evidence type="ECO:0000256" key="1">
    <source>
        <dbReference type="ARBA" id="ARBA00022723"/>
    </source>
</evidence>
<dbReference type="Gene3D" id="1.10.1300.10">
    <property type="entry name" value="3'5'-cyclic nucleotide phosphodiesterase, catalytic domain"/>
    <property type="match status" value="1"/>
</dbReference>
<evidence type="ECO:0000313" key="5">
    <source>
        <dbReference type="Proteomes" id="UP001165060"/>
    </source>
</evidence>
<evidence type="ECO:0000256" key="2">
    <source>
        <dbReference type="ARBA" id="ARBA00022801"/>
    </source>
</evidence>
<keyword evidence="1" id="KW-0479">Metal-binding</keyword>
<reference evidence="4 5" key="1">
    <citation type="journal article" date="2023" name="Commun. Biol.">
        <title>Genome analysis of Parmales, the sister group of diatoms, reveals the evolutionary specialization of diatoms from phago-mixotrophs to photoautotrophs.</title>
        <authorList>
            <person name="Ban H."/>
            <person name="Sato S."/>
            <person name="Yoshikawa S."/>
            <person name="Yamada K."/>
            <person name="Nakamura Y."/>
            <person name="Ichinomiya M."/>
            <person name="Sato N."/>
            <person name="Blanc-Mathieu R."/>
            <person name="Endo H."/>
            <person name="Kuwata A."/>
            <person name="Ogata H."/>
        </authorList>
    </citation>
    <scope>NUCLEOTIDE SEQUENCE [LARGE SCALE GENOMIC DNA]</scope>
</reference>
<evidence type="ECO:0000259" key="3">
    <source>
        <dbReference type="Pfam" id="PF00233"/>
    </source>
</evidence>
<keyword evidence="2" id="KW-0378">Hydrolase</keyword>
<keyword evidence="5" id="KW-1185">Reference proteome</keyword>
<evidence type="ECO:0000313" key="4">
    <source>
        <dbReference type="EMBL" id="GMI32729.1"/>
    </source>
</evidence>
<dbReference type="PANTHER" id="PTHR11347">
    <property type="entry name" value="CYCLIC NUCLEOTIDE PHOSPHODIESTERASE"/>
    <property type="match status" value="1"/>
</dbReference>
<organism evidence="4 5">
    <name type="scientific">Tetraparma gracilis</name>
    <dbReference type="NCBI Taxonomy" id="2962635"/>
    <lineage>
        <taxon>Eukaryota</taxon>
        <taxon>Sar</taxon>
        <taxon>Stramenopiles</taxon>
        <taxon>Ochrophyta</taxon>
        <taxon>Bolidophyceae</taxon>
        <taxon>Parmales</taxon>
        <taxon>Triparmaceae</taxon>
        <taxon>Tetraparma</taxon>
    </lineage>
</organism>
<dbReference type="InterPro" id="IPR003607">
    <property type="entry name" value="HD/PDEase_dom"/>
</dbReference>
<comment type="caution">
    <text evidence="4">The sequence shown here is derived from an EMBL/GenBank/DDBJ whole genome shotgun (WGS) entry which is preliminary data.</text>
</comment>
<accession>A0ABQ6MT26</accession>
<gene>
    <name evidence="4" type="ORF">TeGR_g5534</name>
</gene>
<dbReference type="Pfam" id="PF00233">
    <property type="entry name" value="PDEase_I"/>
    <property type="match status" value="1"/>
</dbReference>
<dbReference type="EMBL" id="BRYB01000556">
    <property type="protein sequence ID" value="GMI32729.1"/>
    <property type="molecule type" value="Genomic_DNA"/>
</dbReference>
<dbReference type="InterPro" id="IPR023174">
    <property type="entry name" value="PDEase_CS"/>
</dbReference>
<protein>
    <recommendedName>
        <fullName evidence="3">PDEase domain-containing protein</fullName>
    </recommendedName>
</protein>
<dbReference type="PROSITE" id="PS00126">
    <property type="entry name" value="PDEASE_I_1"/>
    <property type="match status" value="1"/>
</dbReference>
<dbReference type="Proteomes" id="UP001165060">
    <property type="component" value="Unassembled WGS sequence"/>
</dbReference>
<dbReference type="SUPFAM" id="SSF109604">
    <property type="entry name" value="HD-domain/PDEase-like"/>
    <property type="match status" value="1"/>
</dbReference>